<gene>
    <name evidence="7" type="ORF">WMQ36_20480</name>
</gene>
<keyword evidence="8" id="KW-1185">Reference proteome</keyword>
<dbReference type="InterPro" id="IPR036138">
    <property type="entry name" value="PBP_dimer_sf"/>
</dbReference>
<sequence>MTGSRKRRTRRRGRRGGKGLILALVLIVLAGAGMGGASYYYIQARNQAAIPKPDELFVRYVSFLSQGSYGEMYGMLDDQSRREISLEDFVSRNQNIYEGIEAAHIQADIKSVEEPQENIAVVNYQMSLDTVAGAVSFPNQVTFVRDEEGYYHMSWNDRVIFPEFSKTDKVRVYTEKAERGEIYDRNGTLLAGRGAASLVGLVPGKMSAEPGQDMEHLSSLLGISTEGIEKKLGAKWVKGDSLVPLKTLKKVDELNLKSGAPSEENLQDRALQDELLTIPGIMITDTPVRSYPLGEQASHLIGYVQNVTAEDLEKHAGEGYLTDSVIGRSGMEALFENELRGTNGCTVAIIREDGSMNRVLAAIPKQDGRNITLTIDSGLQSAIYQAFKEDKSCSVAMNPYTGEVLALVSTPSYDNNDFILGMSQEKWDALNGDGRNPLLNRFRQRFAPGSSFKPITGAIGLDAGTLDPDRDYGEEGLSWQKDESWGNYHVTTLHNTNPATLEHAMVLSDNIYFAKAALETGYDAFASGLDRLGFNQDLPFEIAVAQSQYSNMERIVTEIQLADSGYGQGQVLVNPIHLASLYTMFPNKGNVMKPRLVHDKDMEPEVWLPGVFTPEITDRIENAMKQVVSSPEGTGRAAYREDLTLAGKTGTAEIKASKTDTSGTELGWFAVYTADPGQPAPLLLVSMVEDVKHAGGSGLVVRKDKAVLDAWLPVAPQ</sequence>
<evidence type="ECO:0000313" key="8">
    <source>
        <dbReference type="Proteomes" id="UP001454086"/>
    </source>
</evidence>
<dbReference type="InterPro" id="IPR012338">
    <property type="entry name" value="Beta-lactam/transpept-like"/>
</dbReference>
<dbReference type="InterPro" id="IPR001460">
    <property type="entry name" value="PCN-bd_Tpept"/>
</dbReference>
<evidence type="ECO:0000313" key="7">
    <source>
        <dbReference type="EMBL" id="MEQ2427346.1"/>
    </source>
</evidence>
<feature type="domain" description="Penicillin-binding protein dimerisation" evidence="5">
    <location>
        <begin position="175"/>
        <end position="356"/>
    </location>
</feature>
<keyword evidence="3" id="KW-0472">Membrane</keyword>
<comment type="similarity">
    <text evidence="2">Belongs to the transpeptidase family.</text>
</comment>
<name>A0ABV1DAE8_9FIRM</name>
<reference evidence="7 8" key="1">
    <citation type="submission" date="2024-03" db="EMBL/GenBank/DDBJ databases">
        <title>Human intestinal bacterial collection.</title>
        <authorList>
            <person name="Pauvert C."/>
            <person name="Hitch T.C.A."/>
            <person name="Clavel T."/>
        </authorList>
    </citation>
    <scope>NUCLEOTIDE SEQUENCE [LARGE SCALE GENOMIC DNA]</scope>
    <source>
        <strain evidence="7 8">CLA-SR-H021</strain>
    </source>
</reference>
<feature type="domain" description="Penicillin-binding protein transpeptidase" evidence="4">
    <location>
        <begin position="393"/>
        <end position="696"/>
    </location>
</feature>
<dbReference type="InterPro" id="IPR050515">
    <property type="entry name" value="Beta-lactam/transpept"/>
</dbReference>
<dbReference type="PANTHER" id="PTHR30627">
    <property type="entry name" value="PEPTIDOGLYCAN D,D-TRANSPEPTIDASE"/>
    <property type="match status" value="1"/>
</dbReference>
<dbReference type="Pfam" id="PF00905">
    <property type="entry name" value="Transpeptidase"/>
    <property type="match status" value="1"/>
</dbReference>
<comment type="caution">
    <text evidence="7">The sequence shown here is derived from an EMBL/GenBank/DDBJ whole genome shotgun (WGS) entry which is preliminary data.</text>
</comment>
<dbReference type="Pfam" id="PF03717">
    <property type="entry name" value="PBP_dimer"/>
    <property type="match status" value="1"/>
</dbReference>
<organism evidence="7 8">
    <name type="scientific">Enterocloster hominis</name>
    <name type="common">ex Hitch et al. 2024</name>
    <dbReference type="NCBI Taxonomy" id="1917870"/>
    <lineage>
        <taxon>Bacteria</taxon>
        <taxon>Bacillati</taxon>
        <taxon>Bacillota</taxon>
        <taxon>Clostridia</taxon>
        <taxon>Lachnospirales</taxon>
        <taxon>Lachnospiraceae</taxon>
        <taxon>Enterocloster</taxon>
    </lineage>
</organism>
<evidence type="ECO:0000256" key="1">
    <source>
        <dbReference type="ARBA" id="ARBA00004370"/>
    </source>
</evidence>
<evidence type="ECO:0000259" key="6">
    <source>
        <dbReference type="Pfam" id="PF05223"/>
    </source>
</evidence>
<dbReference type="Gene3D" id="3.10.450.100">
    <property type="entry name" value="NTF2-like, domain 1"/>
    <property type="match status" value="1"/>
</dbReference>
<dbReference type="Gene3D" id="3.30.1390.30">
    <property type="entry name" value="Penicillin-binding protein 2a, domain 3"/>
    <property type="match status" value="1"/>
</dbReference>
<dbReference type="SUPFAM" id="SSF56519">
    <property type="entry name" value="Penicillin binding protein dimerisation domain"/>
    <property type="match status" value="1"/>
</dbReference>
<feature type="domain" description="NTF2-like N-terminal transpeptidase" evidence="6">
    <location>
        <begin position="52"/>
        <end position="168"/>
    </location>
</feature>
<dbReference type="InterPro" id="IPR032710">
    <property type="entry name" value="NTF2-like_dom_sf"/>
</dbReference>
<dbReference type="Gene3D" id="3.40.710.10">
    <property type="entry name" value="DD-peptidase/beta-lactamase superfamily"/>
    <property type="match status" value="1"/>
</dbReference>
<evidence type="ECO:0000256" key="3">
    <source>
        <dbReference type="ARBA" id="ARBA00023136"/>
    </source>
</evidence>
<accession>A0ABV1DAE8</accession>
<dbReference type="SUPFAM" id="SSF56601">
    <property type="entry name" value="beta-lactamase/transpeptidase-like"/>
    <property type="match status" value="1"/>
</dbReference>
<dbReference type="RefSeq" id="WP_083795311.1">
    <property type="nucleotide sequence ID" value="NZ_JBBMFM010000100.1"/>
</dbReference>
<dbReference type="Proteomes" id="UP001454086">
    <property type="component" value="Unassembled WGS sequence"/>
</dbReference>
<protein>
    <submittedName>
        <fullName evidence="7">Penicillin-binding transpeptidase domain-containing protein</fullName>
    </submittedName>
</protein>
<evidence type="ECO:0000259" key="4">
    <source>
        <dbReference type="Pfam" id="PF00905"/>
    </source>
</evidence>
<dbReference type="EMBL" id="JBBMFM010000100">
    <property type="protein sequence ID" value="MEQ2427346.1"/>
    <property type="molecule type" value="Genomic_DNA"/>
</dbReference>
<evidence type="ECO:0000259" key="5">
    <source>
        <dbReference type="Pfam" id="PF03717"/>
    </source>
</evidence>
<evidence type="ECO:0000256" key="2">
    <source>
        <dbReference type="ARBA" id="ARBA00007171"/>
    </source>
</evidence>
<dbReference type="Pfam" id="PF05223">
    <property type="entry name" value="MecA_N"/>
    <property type="match status" value="1"/>
</dbReference>
<dbReference type="SUPFAM" id="SSF54427">
    <property type="entry name" value="NTF2-like"/>
    <property type="match status" value="1"/>
</dbReference>
<dbReference type="PANTHER" id="PTHR30627:SF25">
    <property type="entry name" value="PENICILLIN-BINDING PROTEIN 3"/>
    <property type="match status" value="1"/>
</dbReference>
<dbReference type="InterPro" id="IPR007887">
    <property type="entry name" value="MecA_N"/>
</dbReference>
<dbReference type="InterPro" id="IPR005311">
    <property type="entry name" value="PBP_dimer"/>
</dbReference>
<proteinExistence type="inferred from homology"/>
<dbReference type="Gene3D" id="3.90.1310.10">
    <property type="entry name" value="Penicillin-binding protein 2a (Domain 2)"/>
    <property type="match status" value="1"/>
</dbReference>
<comment type="subcellular location">
    <subcellularLocation>
        <location evidence="1">Membrane</location>
    </subcellularLocation>
</comment>